<keyword evidence="2" id="KW-1185">Reference proteome</keyword>
<accession>A0A3G1B0J9</accession>
<dbReference type="Proteomes" id="UP000266745">
    <property type="component" value="Chromosome"/>
</dbReference>
<evidence type="ECO:0000313" key="1">
    <source>
        <dbReference type="EMBL" id="AJZ75112.2"/>
    </source>
</evidence>
<organism evidence="1 2">
    <name type="scientific">Candidatus Nitrosotenuis cloacae</name>
    <dbReference type="NCBI Taxonomy" id="1603555"/>
    <lineage>
        <taxon>Archaea</taxon>
        <taxon>Nitrososphaerota</taxon>
        <taxon>Candidatus Nitrosotenuis</taxon>
    </lineage>
</organism>
<protein>
    <submittedName>
        <fullName evidence="1">Uncharacterized protein</fullName>
    </submittedName>
</protein>
<sequence>MARYSKLIQSDEKITKMRDPLFVIETSLEIIKQRSADDKIQPEIKRIESALTRLEQIMK</sequence>
<evidence type="ECO:0000313" key="2">
    <source>
        <dbReference type="Proteomes" id="UP000266745"/>
    </source>
</evidence>
<dbReference type="KEGG" id="tah:SU86_000450"/>
<name>A0A3G1B0J9_9ARCH</name>
<reference evidence="1 2" key="1">
    <citation type="journal article" date="2016" name="Sci. Rep.">
        <title>A novel ammonia-oxidizing archaeon from wastewater treatment plant: Its enrichment, physiological and genomic characteristics.</title>
        <authorList>
            <person name="Li Y."/>
            <person name="Ding K."/>
            <person name="Wen X."/>
            <person name="Zhang B."/>
            <person name="Shen B."/>
            <person name="Yang Y."/>
        </authorList>
    </citation>
    <scope>NUCLEOTIDE SEQUENCE [LARGE SCALE GENOMIC DNA]</scope>
    <source>
        <strain evidence="1 2">SAT1</strain>
    </source>
</reference>
<dbReference type="AlphaFoldDB" id="A0A3G1B0J9"/>
<proteinExistence type="predicted"/>
<dbReference type="STRING" id="1603555.SU86_000450"/>
<gene>
    <name evidence="1" type="ORF">SU86_000450</name>
</gene>
<dbReference type="EMBL" id="CP011097">
    <property type="protein sequence ID" value="AJZ75112.2"/>
    <property type="molecule type" value="Genomic_DNA"/>
</dbReference>